<dbReference type="RefSeq" id="WP_158950052.1">
    <property type="nucleotide sequence ID" value="NZ_CP046400.1"/>
</dbReference>
<comment type="subcellular location">
    <subcellularLocation>
        <location evidence="1 4">Bacterial flagellum basal body</location>
    </subcellularLocation>
</comment>
<keyword evidence="3 4" id="KW-0975">Bacterial flagellum</keyword>
<evidence type="ECO:0000259" key="5">
    <source>
        <dbReference type="Pfam" id="PF06429"/>
    </source>
</evidence>
<dbReference type="PROSITE" id="PS00588">
    <property type="entry name" value="FLAGELLA_BB_ROD"/>
    <property type="match status" value="1"/>
</dbReference>
<sequence length="258" mass="27933">MRDSSLSALFGALSNEMRMSSIANNLANVNTTAFKKDSMAFHDVFTRFAHDNVVTTKTFLRDKDLFPSPDIMAKPRLSEQNIDFTQGPMQKTGNQLDLALSGEGLFKIQAPEGMLYTRAGNFLVDAAGTLVNQQGYPVMVSGGALNVPPGAQVTVDDGGNVSINGVASGTFDLVQFDNQGGLERVGSNMYRAPEGAAEQPPDDLVVSQGFLEKGNVEVVTEMVSMIETQRTFAMYAKMLQSTDQLDRNMITKLSRITG</sequence>
<dbReference type="Pfam" id="PF06429">
    <property type="entry name" value="Flg_bbr_C"/>
    <property type="match status" value="1"/>
</dbReference>
<evidence type="ECO:0000259" key="6">
    <source>
        <dbReference type="Pfam" id="PF22692"/>
    </source>
</evidence>
<dbReference type="Proteomes" id="UP000428328">
    <property type="component" value="Chromosome"/>
</dbReference>
<evidence type="ECO:0000256" key="1">
    <source>
        <dbReference type="ARBA" id="ARBA00004117"/>
    </source>
</evidence>
<dbReference type="PANTHER" id="PTHR30435:SF19">
    <property type="entry name" value="FLAGELLAR BASAL-BODY ROD PROTEIN FLGG"/>
    <property type="match status" value="1"/>
</dbReference>
<feature type="domain" description="Flagellar hook protein FlgE/F/G-like D1" evidence="6">
    <location>
        <begin position="99"/>
        <end position="162"/>
    </location>
</feature>
<dbReference type="EMBL" id="CP046400">
    <property type="protein sequence ID" value="QGY41617.1"/>
    <property type="molecule type" value="Genomic_DNA"/>
</dbReference>
<dbReference type="GO" id="GO:0071978">
    <property type="term" value="P:bacterial-type flagellum-dependent swarming motility"/>
    <property type="evidence" value="ECO:0007669"/>
    <property type="project" value="TreeGrafter"/>
</dbReference>
<organism evidence="7 8">
    <name type="scientific">Pseudodesulfovibrio cashew</name>
    <dbReference type="NCBI Taxonomy" id="2678688"/>
    <lineage>
        <taxon>Bacteria</taxon>
        <taxon>Pseudomonadati</taxon>
        <taxon>Thermodesulfobacteriota</taxon>
        <taxon>Desulfovibrionia</taxon>
        <taxon>Desulfovibrionales</taxon>
        <taxon>Desulfovibrionaceae</taxon>
    </lineage>
</organism>
<evidence type="ECO:0000313" key="8">
    <source>
        <dbReference type="Proteomes" id="UP000428328"/>
    </source>
</evidence>
<proteinExistence type="inferred from homology"/>
<protein>
    <submittedName>
        <fullName evidence="7">Flagellar hook-basal body complex protein</fullName>
    </submittedName>
</protein>
<reference evidence="7 8" key="1">
    <citation type="submission" date="2019-11" db="EMBL/GenBank/DDBJ databases">
        <authorList>
            <person name="Zheng R.K."/>
            <person name="Sun C.M."/>
        </authorList>
    </citation>
    <scope>NUCLEOTIDE SEQUENCE [LARGE SCALE GENOMIC DNA]</scope>
    <source>
        <strain evidence="7 8">SRB007</strain>
    </source>
</reference>
<name>A0A6I6JNA2_9BACT</name>
<dbReference type="SUPFAM" id="SSF117143">
    <property type="entry name" value="Flagellar hook protein flgE"/>
    <property type="match status" value="1"/>
</dbReference>
<dbReference type="InterPro" id="IPR020013">
    <property type="entry name" value="Flagellar_FlgE/F/G"/>
</dbReference>
<dbReference type="PANTHER" id="PTHR30435">
    <property type="entry name" value="FLAGELLAR PROTEIN"/>
    <property type="match status" value="1"/>
</dbReference>
<keyword evidence="8" id="KW-1185">Reference proteome</keyword>
<accession>A0A6I6JNA2</accession>
<evidence type="ECO:0000313" key="7">
    <source>
        <dbReference type="EMBL" id="QGY41617.1"/>
    </source>
</evidence>
<dbReference type="GO" id="GO:0009425">
    <property type="term" value="C:bacterial-type flagellum basal body"/>
    <property type="evidence" value="ECO:0007669"/>
    <property type="project" value="UniProtKB-SubCell"/>
</dbReference>
<evidence type="ECO:0000256" key="3">
    <source>
        <dbReference type="ARBA" id="ARBA00023143"/>
    </source>
</evidence>
<comment type="similarity">
    <text evidence="2 4">Belongs to the flagella basal body rod proteins family.</text>
</comment>
<feature type="domain" description="Flagellar basal-body/hook protein C-terminal" evidence="5">
    <location>
        <begin position="208"/>
        <end position="250"/>
    </location>
</feature>
<keyword evidence="7" id="KW-0966">Cell projection</keyword>
<dbReference type="InterPro" id="IPR019776">
    <property type="entry name" value="Flagellar_basal_body_rod_CS"/>
</dbReference>
<evidence type="ECO:0000256" key="2">
    <source>
        <dbReference type="ARBA" id="ARBA00009677"/>
    </source>
</evidence>
<dbReference type="InterPro" id="IPR053967">
    <property type="entry name" value="LlgE_F_G-like_D1"/>
</dbReference>
<dbReference type="AlphaFoldDB" id="A0A6I6JNA2"/>
<evidence type="ECO:0000256" key="4">
    <source>
        <dbReference type="RuleBase" id="RU362116"/>
    </source>
</evidence>
<dbReference type="InterPro" id="IPR010930">
    <property type="entry name" value="Flg_bb/hook_C_dom"/>
</dbReference>
<gene>
    <name evidence="7" type="ORF">GM415_16310</name>
</gene>
<keyword evidence="7" id="KW-0282">Flagellum</keyword>
<dbReference type="KEGG" id="psel:GM415_16310"/>
<dbReference type="Pfam" id="PF22692">
    <property type="entry name" value="LlgE_F_G_D1"/>
    <property type="match status" value="1"/>
</dbReference>
<dbReference type="NCBIfam" id="TIGR03506">
    <property type="entry name" value="FlgEFG_subfam"/>
    <property type="match status" value="1"/>
</dbReference>
<dbReference type="InterPro" id="IPR037925">
    <property type="entry name" value="FlgE/F/G-like"/>
</dbReference>
<keyword evidence="7" id="KW-0969">Cilium</keyword>